<dbReference type="RefSeq" id="WP_413778937.1">
    <property type="nucleotide sequence ID" value="NZ_JAUOZS010000001.1"/>
</dbReference>
<sequence>MCDELINRWARHISFSYGRISAYVARTGAGTPEEVLVYNIIEAAAVNIDPDILGAAQPVLEDFCGTGVL</sequence>
<organism evidence="1 2">
    <name type="scientific">Anaeroselena agilis</name>
    <dbReference type="NCBI Taxonomy" id="3063788"/>
    <lineage>
        <taxon>Bacteria</taxon>
        <taxon>Bacillati</taxon>
        <taxon>Bacillota</taxon>
        <taxon>Negativicutes</taxon>
        <taxon>Acetonemataceae</taxon>
        <taxon>Anaeroselena</taxon>
    </lineage>
</organism>
<proteinExistence type="predicted"/>
<protein>
    <submittedName>
        <fullName evidence="1">Uncharacterized protein</fullName>
    </submittedName>
</protein>
<evidence type="ECO:0000313" key="2">
    <source>
        <dbReference type="Proteomes" id="UP001254848"/>
    </source>
</evidence>
<gene>
    <name evidence="1" type="ORF">Q4T40_03930</name>
</gene>
<dbReference type="Proteomes" id="UP001254848">
    <property type="component" value="Unassembled WGS sequence"/>
</dbReference>
<reference evidence="1 2" key="1">
    <citation type="submission" date="2023-07" db="EMBL/GenBank/DDBJ databases">
        <title>The novel representative of Negativicutes class, Anaeroselena agilis gen. nov. sp. nov.</title>
        <authorList>
            <person name="Prokofeva M.I."/>
            <person name="Elcheninov A.G."/>
            <person name="Klyukina A."/>
            <person name="Kublanov I.V."/>
            <person name="Frolov E.N."/>
            <person name="Podosokorskaya O.A."/>
        </authorList>
    </citation>
    <scope>NUCLEOTIDE SEQUENCE [LARGE SCALE GENOMIC DNA]</scope>
    <source>
        <strain evidence="1 2">4137-cl</strain>
    </source>
</reference>
<keyword evidence="2" id="KW-1185">Reference proteome</keyword>
<dbReference type="EMBL" id="JAUOZS010000001">
    <property type="protein sequence ID" value="MDT8900390.1"/>
    <property type="molecule type" value="Genomic_DNA"/>
</dbReference>
<name>A0ABU3NU88_9FIRM</name>
<accession>A0ABU3NU88</accession>
<evidence type="ECO:0000313" key="1">
    <source>
        <dbReference type="EMBL" id="MDT8900390.1"/>
    </source>
</evidence>
<comment type="caution">
    <text evidence="1">The sequence shown here is derived from an EMBL/GenBank/DDBJ whole genome shotgun (WGS) entry which is preliminary data.</text>
</comment>